<dbReference type="Proteomes" id="UP000324781">
    <property type="component" value="Unassembled WGS sequence"/>
</dbReference>
<keyword evidence="2" id="KW-1133">Transmembrane helix</keyword>
<gene>
    <name evidence="3" type="ORF">SAMN05444373_10226</name>
</gene>
<keyword evidence="4" id="KW-1185">Reference proteome</keyword>
<feature type="region of interest" description="Disordered" evidence="1">
    <location>
        <begin position="91"/>
        <end position="132"/>
    </location>
</feature>
<accession>A0A1M6G7S9</accession>
<feature type="transmembrane region" description="Helical" evidence="2">
    <location>
        <begin position="64"/>
        <end position="82"/>
    </location>
</feature>
<dbReference type="RefSeq" id="WP_149678677.1">
    <property type="nucleotide sequence ID" value="NZ_FQZP01000022.1"/>
</dbReference>
<proteinExistence type="predicted"/>
<evidence type="ECO:0000313" key="3">
    <source>
        <dbReference type="EMBL" id="SHJ05978.1"/>
    </source>
</evidence>
<sequence>MAENRNKDRHGMLLDDDFVRKTYKAGLEQLKASDELIKTTLDRCRAELEDGSKKRKTGFSWNRFALVGTPVAACLLGLVILLNQPMMNSKSAQDMAPSQAPEVAGMAAAGASDGAQAPQARADNSHESENAMEEVPNVTALKKGDVQGLTIMFSEAISPVYGSIDYSHSLTPAAGRRDLPPDAAKAILDAYNQAWGSRYTCDANAVLAISTLKAGGISGENLRQASGFGELLGEQEYHMMPLRDENQAYSLLLPVVESAVSYDDPSAAPFDIVYTHAGRTWLSSMYAAVPADNDQIAFLLDREGHQELVRVTFGVEQITDYRIIDINYGYDFMILIKADDKEYAIPHMTVRTAKSLENHKAYLASDALKGLADSLETQ</sequence>
<evidence type="ECO:0000256" key="2">
    <source>
        <dbReference type="SAM" id="Phobius"/>
    </source>
</evidence>
<reference evidence="3 4" key="1">
    <citation type="submission" date="2016-11" db="EMBL/GenBank/DDBJ databases">
        <authorList>
            <person name="Varghese N."/>
            <person name="Submissions S."/>
        </authorList>
    </citation>
    <scope>NUCLEOTIDE SEQUENCE [LARGE SCALE GENOMIC DNA]</scope>
    <source>
        <strain evidence="3 4">DSM 19027</strain>
    </source>
</reference>
<organism evidence="3 4">
    <name type="scientific">Thermoclostridium caenicola</name>
    <dbReference type="NCBI Taxonomy" id="659425"/>
    <lineage>
        <taxon>Bacteria</taxon>
        <taxon>Bacillati</taxon>
        <taxon>Bacillota</taxon>
        <taxon>Clostridia</taxon>
        <taxon>Eubacteriales</taxon>
        <taxon>Oscillospiraceae</taxon>
        <taxon>Thermoclostridium</taxon>
    </lineage>
</organism>
<keyword evidence="2" id="KW-0812">Transmembrane</keyword>
<feature type="compositionally biased region" description="Low complexity" evidence="1">
    <location>
        <begin position="99"/>
        <end position="120"/>
    </location>
</feature>
<evidence type="ECO:0000256" key="1">
    <source>
        <dbReference type="SAM" id="MobiDB-lite"/>
    </source>
</evidence>
<dbReference type="AlphaFoldDB" id="A0A1M6G7S9"/>
<dbReference type="EMBL" id="FQZP01000022">
    <property type="protein sequence ID" value="SHJ05978.1"/>
    <property type="molecule type" value="Genomic_DNA"/>
</dbReference>
<evidence type="ECO:0000313" key="4">
    <source>
        <dbReference type="Proteomes" id="UP000324781"/>
    </source>
</evidence>
<name>A0A1M6G7S9_9FIRM</name>
<keyword evidence="2" id="KW-0472">Membrane</keyword>
<protein>
    <submittedName>
        <fullName evidence="3">Uncharacterized protein</fullName>
    </submittedName>
</protein>